<evidence type="ECO:0008006" key="3">
    <source>
        <dbReference type="Google" id="ProtNLM"/>
    </source>
</evidence>
<protein>
    <recommendedName>
        <fullName evidence="3">Magnesium chelatase ChlI-like catalytic domain-containing protein</fullName>
    </recommendedName>
</protein>
<accession>A0ABP2MQA6</accession>
<name>A0ABP2MQA6_9FIRM</name>
<evidence type="ECO:0000313" key="2">
    <source>
        <dbReference type="Proteomes" id="UP000003175"/>
    </source>
</evidence>
<dbReference type="SUPFAM" id="SSF54211">
    <property type="entry name" value="Ribosomal protein S5 domain 2-like"/>
    <property type="match status" value="1"/>
</dbReference>
<organism evidence="1 2">
    <name type="scientific">Selenomonas noxia F0398</name>
    <dbReference type="NCBI Taxonomy" id="702437"/>
    <lineage>
        <taxon>Bacteria</taxon>
        <taxon>Bacillati</taxon>
        <taxon>Bacillota</taxon>
        <taxon>Negativicutes</taxon>
        <taxon>Selenomonadales</taxon>
        <taxon>Selenomonadaceae</taxon>
        <taxon>Selenomonas</taxon>
    </lineage>
</organism>
<gene>
    <name evidence="1" type="ORF">HMPREF9432_00972</name>
</gene>
<comment type="caution">
    <text evidence="1">The sequence shown here is derived from an EMBL/GenBank/DDBJ whole genome shotgun (WGS) entry which is preliminary data.</text>
</comment>
<dbReference type="Proteomes" id="UP000003175">
    <property type="component" value="Unassembled WGS sequence"/>
</dbReference>
<keyword evidence="2" id="KW-1185">Reference proteome</keyword>
<proteinExistence type="predicted"/>
<evidence type="ECO:0000313" key="1">
    <source>
        <dbReference type="EMBL" id="EHG24942.1"/>
    </source>
</evidence>
<dbReference type="InterPro" id="IPR020568">
    <property type="entry name" value="Ribosomal_Su5_D2-typ_SF"/>
</dbReference>
<dbReference type="EMBL" id="ADGH01000008">
    <property type="protein sequence ID" value="EHG24942.1"/>
    <property type="molecule type" value="Genomic_DNA"/>
</dbReference>
<reference evidence="1 2" key="1">
    <citation type="submission" date="2011-08" db="EMBL/GenBank/DDBJ databases">
        <title>The Genome Sequence of Selenomonas noxia F0398.</title>
        <authorList>
            <consortium name="The Broad Institute Genome Sequencing Platform"/>
            <person name="Earl A."/>
            <person name="Ward D."/>
            <person name="Feldgarden M."/>
            <person name="Gevers D."/>
            <person name="Izard J."/>
            <person name="Ganesan A."/>
            <person name="Blanton J.M."/>
            <person name="Baranova O.V."/>
            <person name="Tanner A.C."/>
            <person name="Dewhirst F.E."/>
            <person name="Young S.K."/>
            <person name="Zeng Q."/>
            <person name="Gargeya S."/>
            <person name="Fitzgerald M."/>
            <person name="Haas B."/>
            <person name="Abouelleil A."/>
            <person name="Alvarado L."/>
            <person name="Arachchi H.M."/>
            <person name="Berlin A."/>
            <person name="Brown A."/>
            <person name="Chapman S.B."/>
            <person name="Chen Z."/>
            <person name="Dunbar C."/>
            <person name="Freedman E."/>
            <person name="Gearin G."/>
            <person name="Gellesch M."/>
            <person name="Goldberg J."/>
            <person name="Griggs A."/>
            <person name="Gujja S."/>
            <person name="Heiman D."/>
            <person name="Howarth C."/>
            <person name="Larson L."/>
            <person name="Lui A."/>
            <person name="MacDonald P.J.P."/>
            <person name="Montmayeur A."/>
            <person name="Murphy C."/>
            <person name="Neiman D."/>
            <person name="Pearson M."/>
            <person name="Priest M."/>
            <person name="Roberts A."/>
            <person name="Saif S."/>
            <person name="Shea T."/>
            <person name="Shenoy N."/>
            <person name="Sisk P."/>
            <person name="Stolte C."/>
            <person name="Sykes S."/>
            <person name="Wortman J."/>
            <person name="Nusbaum C."/>
            <person name="Birren B."/>
        </authorList>
    </citation>
    <scope>NUCLEOTIDE SEQUENCE [LARGE SCALE GENOMIC DNA]</scope>
    <source>
        <strain evidence="1 2">F0398</strain>
    </source>
</reference>
<sequence>MFAKTYGATTLGIDGRIIDVEVDVSPGLPGFELVGLPDTSVKELTMFVRAWYYFYK</sequence>